<evidence type="ECO:0000256" key="1">
    <source>
        <dbReference type="SAM" id="MobiDB-lite"/>
    </source>
</evidence>
<gene>
    <name evidence="2" type="ORF">LPLAT_LOCUS6881</name>
</gene>
<name>A0AAV2NL64_9HYME</name>
<feature type="compositionally biased region" description="Polar residues" evidence="1">
    <location>
        <begin position="55"/>
        <end position="65"/>
    </location>
</feature>
<keyword evidence="3" id="KW-1185">Reference proteome</keyword>
<dbReference type="EMBL" id="OZ034825">
    <property type="protein sequence ID" value="CAL1680938.1"/>
    <property type="molecule type" value="Genomic_DNA"/>
</dbReference>
<dbReference type="AlphaFoldDB" id="A0AAV2NL64"/>
<sequence length="78" mass="8412">MVSEKMDSQRLSSADNATLFGTSSTDQKRRMNASRVPSVVTNECTGSAREVETAPMSTQPNMVLNASGSPDLLFRCVN</sequence>
<feature type="compositionally biased region" description="Polar residues" evidence="1">
    <location>
        <begin position="9"/>
        <end position="25"/>
    </location>
</feature>
<accession>A0AAV2NL64</accession>
<evidence type="ECO:0000313" key="3">
    <source>
        <dbReference type="Proteomes" id="UP001497644"/>
    </source>
</evidence>
<dbReference type="Proteomes" id="UP001497644">
    <property type="component" value="Chromosome 2"/>
</dbReference>
<proteinExistence type="predicted"/>
<reference evidence="2" key="1">
    <citation type="submission" date="2024-04" db="EMBL/GenBank/DDBJ databases">
        <authorList>
            <consortium name="Molecular Ecology Group"/>
        </authorList>
    </citation>
    <scope>NUCLEOTIDE SEQUENCE</scope>
</reference>
<evidence type="ECO:0000313" key="2">
    <source>
        <dbReference type="EMBL" id="CAL1680938.1"/>
    </source>
</evidence>
<organism evidence="2 3">
    <name type="scientific">Lasius platythorax</name>
    <dbReference type="NCBI Taxonomy" id="488582"/>
    <lineage>
        <taxon>Eukaryota</taxon>
        <taxon>Metazoa</taxon>
        <taxon>Ecdysozoa</taxon>
        <taxon>Arthropoda</taxon>
        <taxon>Hexapoda</taxon>
        <taxon>Insecta</taxon>
        <taxon>Pterygota</taxon>
        <taxon>Neoptera</taxon>
        <taxon>Endopterygota</taxon>
        <taxon>Hymenoptera</taxon>
        <taxon>Apocrita</taxon>
        <taxon>Aculeata</taxon>
        <taxon>Formicoidea</taxon>
        <taxon>Formicidae</taxon>
        <taxon>Formicinae</taxon>
        <taxon>Lasius</taxon>
        <taxon>Lasius</taxon>
    </lineage>
</organism>
<feature type="region of interest" description="Disordered" evidence="1">
    <location>
        <begin position="1"/>
        <end position="65"/>
    </location>
</feature>
<protein>
    <submittedName>
        <fullName evidence="2">Uncharacterized protein</fullName>
    </submittedName>
</protein>